<keyword evidence="7" id="KW-0333">Golgi apparatus</keyword>
<keyword evidence="9" id="KW-0472">Membrane</keyword>
<keyword evidence="6" id="KW-1133">Transmembrane helix</keyword>
<keyword evidence="11" id="KW-1185">Reference proteome</keyword>
<dbReference type="Proteomes" id="UP000515154">
    <property type="component" value="Linkage group LG4"/>
</dbReference>
<evidence type="ECO:0000256" key="1">
    <source>
        <dbReference type="ARBA" id="ARBA00002620"/>
    </source>
</evidence>
<proteinExistence type="predicted"/>
<dbReference type="InterPro" id="IPR010876">
    <property type="entry name" value="C1orf43"/>
</dbReference>
<comment type="subcellular location">
    <subcellularLocation>
        <location evidence="4">Golgi apparatus</location>
    </subcellularLocation>
    <subcellularLocation>
        <location evidence="2">Membrane</location>
        <topology evidence="2">Single-pass membrane protein</topology>
    </subcellularLocation>
    <subcellularLocation>
        <location evidence="3">Mitochondrion</location>
    </subcellularLocation>
</comment>
<dbReference type="Pfam" id="PF07406">
    <property type="entry name" value="NICE-3"/>
    <property type="match status" value="1"/>
</dbReference>
<evidence type="ECO:0000256" key="2">
    <source>
        <dbReference type="ARBA" id="ARBA00004167"/>
    </source>
</evidence>
<evidence type="ECO:0000256" key="6">
    <source>
        <dbReference type="ARBA" id="ARBA00022989"/>
    </source>
</evidence>
<dbReference type="GO" id="GO:0005794">
    <property type="term" value="C:Golgi apparatus"/>
    <property type="evidence" value="ECO:0007669"/>
    <property type="project" value="UniProtKB-SubCell"/>
</dbReference>
<dbReference type="GO" id="GO:0016020">
    <property type="term" value="C:membrane"/>
    <property type="evidence" value="ECO:0007669"/>
    <property type="project" value="UniProtKB-SubCell"/>
</dbReference>
<evidence type="ECO:0000256" key="5">
    <source>
        <dbReference type="ARBA" id="ARBA00022692"/>
    </source>
</evidence>
<feature type="compositionally biased region" description="Low complexity" evidence="10">
    <location>
        <begin position="287"/>
        <end position="302"/>
    </location>
</feature>
<comment type="function">
    <text evidence="1">General regulator of phagocytosis. Required to uptake Gram negative bacterium by macrophages.</text>
</comment>
<organism evidence="11 12">
    <name type="scientific">Octopus sinensis</name>
    <name type="common">East Asian common octopus</name>
    <dbReference type="NCBI Taxonomy" id="2607531"/>
    <lineage>
        <taxon>Eukaryota</taxon>
        <taxon>Metazoa</taxon>
        <taxon>Spiralia</taxon>
        <taxon>Lophotrochozoa</taxon>
        <taxon>Mollusca</taxon>
        <taxon>Cephalopoda</taxon>
        <taxon>Coleoidea</taxon>
        <taxon>Octopodiformes</taxon>
        <taxon>Octopoda</taxon>
        <taxon>Incirrata</taxon>
        <taxon>Octopodidae</taxon>
        <taxon>Octopus</taxon>
    </lineage>
</organism>
<dbReference type="AlphaFoldDB" id="A0A7E6ET74"/>
<dbReference type="RefSeq" id="XP_036358140.1">
    <property type="nucleotide sequence ID" value="XM_036502247.1"/>
</dbReference>
<keyword evidence="8" id="KW-0496">Mitochondrion</keyword>
<gene>
    <name evidence="12" type="primary">LOC115210593</name>
</gene>
<evidence type="ECO:0000256" key="4">
    <source>
        <dbReference type="ARBA" id="ARBA00004555"/>
    </source>
</evidence>
<accession>A0A7E6ET74</accession>
<evidence type="ECO:0000256" key="10">
    <source>
        <dbReference type="SAM" id="MobiDB-lite"/>
    </source>
</evidence>
<sequence length="318" mass="36638">MPNMTNKDLNIQCDGRCVVLPCCFVGRKKLFFMLFIITKRQISRLTIRSARRPHINIGTGIPKSLQKEIQRRLHHVKNIKFEPTLLQKSSNDTENDMCSDSVDSNNNQKFRMKACDGFSVLEEEIVKHDIDNGERHPTETVRQYLYRLHTKGILTKVSLELIRNVVLLYENARHTPQPFEETEYNKFKENLHLIISHIRRVSAATEQTVPKRNVQVIFQGMKKGRLGGTKSMIQPRSRSNKEIESDFSQEYCRMRSNTLPSVQEKKKTPRTKSSDQTALLESRHSSQRSSSDHSTTTSTQGSVEKLIHPCHTSTTQMA</sequence>
<evidence type="ECO:0000256" key="7">
    <source>
        <dbReference type="ARBA" id="ARBA00023034"/>
    </source>
</evidence>
<name>A0A7E6ET74_9MOLL</name>
<protein>
    <submittedName>
        <fullName evidence="12">Protein C1orf43 homolog isoform X1</fullName>
    </submittedName>
</protein>
<reference evidence="12" key="1">
    <citation type="submission" date="2025-08" db="UniProtKB">
        <authorList>
            <consortium name="RefSeq"/>
        </authorList>
    </citation>
    <scope>IDENTIFICATION</scope>
</reference>
<evidence type="ECO:0000256" key="9">
    <source>
        <dbReference type="ARBA" id="ARBA00023136"/>
    </source>
</evidence>
<feature type="region of interest" description="Disordered" evidence="10">
    <location>
        <begin position="226"/>
        <end position="318"/>
    </location>
</feature>
<keyword evidence="5" id="KW-0812">Transmembrane</keyword>
<evidence type="ECO:0000313" key="12">
    <source>
        <dbReference type="RefSeq" id="XP_036358140.1"/>
    </source>
</evidence>
<evidence type="ECO:0000256" key="8">
    <source>
        <dbReference type="ARBA" id="ARBA00023128"/>
    </source>
</evidence>
<evidence type="ECO:0000313" key="11">
    <source>
        <dbReference type="Proteomes" id="UP000515154"/>
    </source>
</evidence>
<dbReference type="PANTHER" id="PTHR21425:SF2">
    <property type="entry name" value="PROTEIN C1ORF43"/>
    <property type="match status" value="1"/>
</dbReference>
<evidence type="ECO:0000256" key="3">
    <source>
        <dbReference type="ARBA" id="ARBA00004173"/>
    </source>
</evidence>
<dbReference type="PANTHER" id="PTHR21425">
    <property type="entry name" value="NICE-3"/>
    <property type="match status" value="1"/>
</dbReference>
<dbReference type="GO" id="GO:0005739">
    <property type="term" value="C:mitochondrion"/>
    <property type="evidence" value="ECO:0007669"/>
    <property type="project" value="UniProtKB-SubCell"/>
</dbReference>